<proteinExistence type="predicted"/>
<reference evidence="1 2" key="1">
    <citation type="submission" date="2016-04" db="EMBL/GenBank/DDBJ databases">
        <title>Draft genome sequence of freshwater magnetotactic bacteria Magnetospirillum marisnigri SP-1 and Magnetospirillum moscoviense BB-1.</title>
        <authorList>
            <person name="Koziaeva V."/>
            <person name="Dziuba M.V."/>
            <person name="Ivanov T.M."/>
            <person name="Kuznetsov B."/>
            <person name="Grouzdev D.S."/>
        </authorList>
    </citation>
    <scope>NUCLEOTIDE SEQUENCE [LARGE SCALE GENOMIC DNA]</scope>
    <source>
        <strain evidence="1 2">SP-1</strain>
    </source>
</reference>
<dbReference type="EMBL" id="LWQT01000041">
    <property type="protein sequence ID" value="OAN52986.1"/>
    <property type="molecule type" value="Genomic_DNA"/>
</dbReference>
<keyword evidence="2" id="KW-1185">Reference proteome</keyword>
<organism evidence="1 2">
    <name type="scientific">Paramagnetospirillum marisnigri</name>
    <dbReference type="NCBI Taxonomy" id="1285242"/>
    <lineage>
        <taxon>Bacteria</taxon>
        <taxon>Pseudomonadati</taxon>
        <taxon>Pseudomonadota</taxon>
        <taxon>Alphaproteobacteria</taxon>
        <taxon>Rhodospirillales</taxon>
        <taxon>Magnetospirillaceae</taxon>
        <taxon>Paramagnetospirillum</taxon>
    </lineage>
</organism>
<dbReference type="AlphaFoldDB" id="A0A178MV91"/>
<sequence>MLYAGLPELADETVVVPAELIVTVAACALATAVSSARAETEPASAKRFDTDMPIPRFRSFNRRAAAP</sequence>
<gene>
    <name evidence="1" type="ORF">A6A04_14820</name>
</gene>
<dbReference type="STRING" id="1285242.A6A04_14820"/>
<accession>A0A178MV91</accession>
<comment type="caution">
    <text evidence="1">The sequence shown here is derived from an EMBL/GenBank/DDBJ whole genome shotgun (WGS) entry which is preliminary data.</text>
</comment>
<dbReference type="Proteomes" id="UP000078428">
    <property type="component" value="Unassembled WGS sequence"/>
</dbReference>
<name>A0A178MV91_9PROT</name>
<protein>
    <submittedName>
        <fullName evidence="1">Uncharacterized protein</fullName>
    </submittedName>
</protein>
<evidence type="ECO:0000313" key="1">
    <source>
        <dbReference type="EMBL" id="OAN52986.1"/>
    </source>
</evidence>
<evidence type="ECO:0000313" key="2">
    <source>
        <dbReference type="Proteomes" id="UP000078428"/>
    </source>
</evidence>